<evidence type="ECO:0000256" key="1">
    <source>
        <dbReference type="SAM" id="Phobius"/>
    </source>
</evidence>
<keyword evidence="3" id="KW-1185">Reference proteome</keyword>
<accession>E0E163</accession>
<dbReference type="GeneID" id="84799901"/>
<reference evidence="2 3" key="1">
    <citation type="submission" date="2010-08" db="EMBL/GenBank/DDBJ databases">
        <authorList>
            <person name="Harkins D.M."/>
            <person name="Madupu R."/>
            <person name="Durkin A.S."/>
            <person name="Torralba M."/>
            <person name="Methe B."/>
            <person name="Sutton G.G."/>
            <person name="Nelson K.E."/>
        </authorList>
    </citation>
    <scope>NUCLEOTIDE SEQUENCE [LARGE SCALE GENOMIC DNA]</scope>
    <source>
        <strain evidence="2 3">DSM 17678</strain>
    </source>
</reference>
<dbReference type="RefSeq" id="WP_007788063.1">
    <property type="nucleotide sequence ID" value="NZ_ADGQ01000004.1"/>
</dbReference>
<dbReference type="OrthoDB" id="1752866at2"/>
<comment type="caution">
    <text evidence="2">The sequence shown here is derived from an EMBL/GenBank/DDBJ whole genome shotgun (WGS) entry which is preliminary data.</text>
</comment>
<feature type="transmembrane region" description="Helical" evidence="1">
    <location>
        <begin position="56"/>
        <end position="77"/>
    </location>
</feature>
<dbReference type="AlphaFoldDB" id="E0E163"/>
<sequence length="105" mass="11590">MSRSGLVILVILSLVVISFIIGKNGRGANNYIIRNTAAVYSLILSLLAIVKSNQGMVQGFYMGVLAFILSILVLTVYKKKYDICRIFLVVSVVLATFATYFSYIN</sequence>
<organism evidence="2 3">
    <name type="scientific">Peptostreptococcus stomatis DSM 17678</name>
    <dbReference type="NCBI Taxonomy" id="596315"/>
    <lineage>
        <taxon>Bacteria</taxon>
        <taxon>Bacillati</taxon>
        <taxon>Bacillota</taxon>
        <taxon>Clostridia</taxon>
        <taxon>Peptostreptococcales</taxon>
        <taxon>Peptostreptococcaceae</taxon>
        <taxon>Peptostreptococcus</taxon>
    </lineage>
</organism>
<dbReference type="Proteomes" id="UP000003244">
    <property type="component" value="Unassembled WGS sequence"/>
</dbReference>
<keyword evidence="1" id="KW-0472">Membrane</keyword>
<feature type="transmembrane region" description="Helical" evidence="1">
    <location>
        <begin position="84"/>
        <end position="104"/>
    </location>
</feature>
<evidence type="ECO:0000313" key="2">
    <source>
        <dbReference type="EMBL" id="EFM65341.1"/>
    </source>
</evidence>
<evidence type="ECO:0000313" key="3">
    <source>
        <dbReference type="Proteomes" id="UP000003244"/>
    </source>
</evidence>
<keyword evidence="1" id="KW-0812">Transmembrane</keyword>
<dbReference type="EMBL" id="ADGQ01000004">
    <property type="protein sequence ID" value="EFM65341.1"/>
    <property type="molecule type" value="Genomic_DNA"/>
</dbReference>
<proteinExistence type="predicted"/>
<name>E0E163_9FIRM</name>
<feature type="transmembrane region" description="Helical" evidence="1">
    <location>
        <begin position="31"/>
        <end position="50"/>
    </location>
</feature>
<protein>
    <submittedName>
        <fullName evidence="2">Uncharacterized protein</fullName>
    </submittedName>
</protein>
<gene>
    <name evidence="2" type="ORF">HMPREF0634_0415</name>
</gene>
<dbReference type="STRING" id="596315.HMPREF0634_0415"/>
<feature type="transmembrane region" description="Helical" evidence="1">
    <location>
        <begin position="6"/>
        <end position="22"/>
    </location>
</feature>
<keyword evidence="1" id="KW-1133">Transmembrane helix</keyword>